<dbReference type="Proteomes" id="UP000823612">
    <property type="component" value="Unassembled WGS sequence"/>
</dbReference>
<evidence type="ECO:0000313" key="2">
    <source>
        <dbReference type="EMBL" id="MBO8431915.1"/>
    </source>
</evidence>
<reference evidence="2" key="2">
    <citation type="journal article" date="2021" name="PeerJ">
        <title>Extensive microbial diversity within the chicken gut microbiome revealed by metagenomics and culture.</title>
        <authorList>
            <person name="Gilroy R."/>
            <person name="Ravi A."/>
            <person name="Getino M."/>
            <person name="Pursley I."/>
            <person name="Horton D.L."/>
            <person name="Alikhan N.F."/>
            <person name="Baker D."/>
            <person name="Gharbi K."/>
            <person name="Hall N."/>
            <person name="Watson M."/>
            <person name="Adriaenssens E.M."/>
            <person name="Foster-Nyarko E."/>
            <person name="Jarju S."/>
            <person name="Secka A."/>
            <person name="Antonio M."/>
            <person name="Oren A."/>
            <person name="Chaudhuri R.R."/>
            <person name="La Ragione R."/>
            <person name="Hildebrand F."/>
            <person name="Pallen M.J."/>
        </authorList>
    </citation>
    <scope>NUCLEOTIDE SEQUENCE</scope>
    <source>
        <strain evidence="2">2889</strain>
    </source>
</reference>
<feature type="non-terminal residue" evidence="2">
    <location>
        <position position="1"/>
    </location>
</feature>
<protein>
    <submittedName>
        <fullName evidence="2">RNA-binding S4 domain-containing protein</fullName>
    </submittedName>
</protein>
<accession>A0A9D9GYN6</accession>
<feature type="compositionally biased region" description="Basic and acidic residues" evidence="1">
    <location>
        <begin position="84"/>
        <end position="95"/>
    </location>
</feature>
<gene>
    <name evidence="2" type="ORF">IAB08_01295</name>
</gene>
<dbReference type="EMBL" id="JADIMZ010000017">
    <property type="protein sequence ID" value="MBO8431915.1"/>
    <property type="molecule type" value="Genomic_DNA"/>
</dbReference>
<sequence>VRIGDDIVKAAKELKPGDVVNLNRHGVILSYKVLDFPKNRVGAAKVPEFALDVTSPEELEKLAMQRAPSFERRDPRTGRPTKRDRREIDQFKSMDWDEDWD</sequence>
<dbReference type="GO" id="GO:0003723">
    <property type="term" value="F:RNA binding"/>
    <property type="evidence" value="ECO:0007669"/>
    <property type="project" value="InterPro"/>
</dbReference>
<dbReference type="Gene3D" id="3.10.290.10">
    <property type="entry name" value="RNA-binding S4 domain"/>
    <property type="match status" value="1"/>
</dbReference>
<feature type="compositionally biased region" description="Basic and acidic residues" evidence="1">
    <location>
        <begin position="63"/>
        <end position="77"/>
    </location>
</feature>
<evidence type="ECO:0000256" key="1">
    <source>
        <dbReference type="SAM" id="MobiDB-lite"/>
    </source>
</evidence>
<name>A0A9D9GYN6_9BACT</name>
<reference evidence="2" key="1">
    <citation type="submission" date="2020-10" db="EMBL/GenBank/DDBJ databases">
        <authorList>
            <person name="Gilroy R."/>
        </authorList>
    </citation>
    <scope>NUCLEOTIDE SEQUENCE</scope>
    <source>
        <strain evidence="2">2889</strain>
    </source>
</reference>
<evidence type="ECO:0000313" key="3">
    <source>
        <dbReference type="Proteomes" id="UP000823612"/>
    </source>
</evidence>
<comment type="caution">
    <text evidence="2">The sequence shown here is derived from an EMBL/GenBank/DDBJ whole genome shotgun (WGS) entry which is preliminary data.</text>
</comment>
<proteinExistence type="predicted"/>
<organism evidence="2 3">
    <name type="scientific">Candidatus Pullibacteroides excrementavium</name>
    <dbReference type="NCBI Taxonomy" id="2840905"/>
    <lineage>
        <taxon>Bacteria</taxon>
        <taxon>Pseudomonadati</taxon>
        <taxon>Bacteroidota</taxon>
        <taxon>Bacteroidia</taxon>
        <taxon>Bacteroidales</taxon>
        <taxon>Candidatus Pullibacteroides</taxon>
    </lineage>
</organism>
<dbReference type="InterPro" id="IPR036986">
    <property type="entry name" value="S4_RNA-bd_sf"/>
</dbReference>
<dbReference type="AlphaFoldDB" id="A0A9D9GYN6"/>
<feature type="region of interest" description="Disordered" evidence="1">
    <location>
        <begin position="63"/>
        <end position="101"/>
    </location>
</feature>